<gene>
    <name evidence="3" type="ORF">BD310DRAFT_915764</name>
    <name evidence="2" type="ORF">BD311DRAFT_773737</name>
</gene>
<name>A0A4V2K1Z4_9APHY</name>
<feature type="region of interest" description="Disordered" evidence="1">
    <location>
        <begin position="1"/>
        <end position="52"/>
    </location>
</feature>
<evidence type="ECO:0000256" key="1">
    <source>
        <dbReference type="SAM" id="MobiDB-lite"/>
    </source>
</evidence>
<feature type="compositionally biased region" description="Basic residues" evidence="1">
    <location>
        <begin position="35"/>
        <end position="44"/>
    </location>
</feature>
<evidence type="ECO:0000313" key="3">
    <source>
        <dbReference type="EMBL" id="TBU63716.1"/>
    </source>
</evidence>
<organism evidence="2">
    <name type="scientific">Dichomitus squalens</name>
    <dbReference type="NCBI Taxonomy" id="114155"/>
    <lineage>
        <taxon>Eukaryota</taxon>
        <taxon>Fungi</taxon>
        <taxon>Dikarya</taxon>
        <taxon>Basidiomycota</taxon>
        <taxon>Agaricomycotina</taxon>
        <taxon>Agaricomycetes</taxon>
        <taxon>Polyporales</taxon>
        <taxon>Polyporaceae</taxon>
        <taxon>Dichomitus</taxon>
    </lineage>
</organism>
<dbReference type="EMBL" id="ML143388">
    <property type="protein sequence ID" value="TBU34683.1"/>
    <property type="molecule type" value="Genomic_DNA"/>
</dbReference>
<sequence length="52" mass="5961">MEFGGRIDAGSKSYVRSTRIRPPTPQRPRGSPRTGCRRLSRGHIRIRERAKV</sequence>
<proteinExistence type="predicted"/>
<keyword evidence="4" id="KW-1185">Reference proteome</keyword>
<dbReference type="EMBL" id="ML145088">
    <property type="protein sequence ID" value="TBU63716.1"/>
    <property type="molecule type" value="Genomic_DNA"/>
</dbReference>
<reference evidence="2 4" key="1">
    <citation type="submission" date="2019-01" db="EMBL/GenBank/DDBJ databases">
        <title>Draft genome sequences of three monokaryotic isolates of the white-rot basidiomycete fungus Dichomitus squalens.</title>
        <authorList>
            <consortium name="DOE Joint Genome Institute"/>
            <person name="Lopez S.C."/>
            <person name="Andreopoulos B."/>
            <person name="Pangilinan J."/>
            <person name="Lipzen A."/>
            <person name="Riley R."/>
            <person name="Ahrendt S."/>
            <person name="Ng V."/>
            <person name="Barry K."/>
            <person name="Daum C."/>
            <person name="Grigoriev I.V."/>
            <person name="Hilden K.S."/>
            <person name="Makela M.R."/>
            <person name="de Vries R.P."/>
        </authorList>
    </citation>
    <scope>NUCLEOTIDE SEQUENCE [LARGE SCALE GENOMIC DNA]</scope>
    <source>
        <strain evidence="3 4">CBS 464.89</strain>
        <strain evidence="2">OM18370.1</strain>
    </source>
</reference>
<protein>
    <submittedName>
        <fullName evidence="2">Uncharacterized protein</fullName>
    </submittedName>
</protein>
<dbReference type="Proteomes" id="UP000292082">
    <property type="component" value="Unassembled WGS sequence"/>
</dbReference>
<dbReference type="AlphaFoldDB" id="A0A4V2K1Z4"/>
<dbReference type="Proteomes" id="UP000292957">
    <property type="component" value="Unassembled WGS sequence"/>
</dbReference>
<accession>A0A4V2K1Z4</accession>
<evidence type="ECO:0000313" key="4">
    <source>
        <dbReference type="Proteomes" id="UP000292082"/>
    </source>
</evidence>
<evidence type="ECO:0000313" key="2">
    <source>
        <dbReference type="EMBL" id="TBU34683.1"/>
    </source>
</evidence>